<evidence type="ECO:0000256" key="4">
    <source>
        <dbReference type="ARBA" id="ARBA00029513"/>
    </source>
</evidence>
<comment type="similarity">
    <text evidence="3">Belongs to the FMN-dependent alpha-hydroxy acid dehydrogenase family.</text>
</comment>
<dbReference type="PROSITE" id="PS00557">
    <property type="entry name" value="FMN_HYDROXY_ACID_DH_1"/>
    <property type="match status" value="1"/>
</dbReference>
<dbReference type="Gene3D" id="3.20.20.70">
    <property type="entry name" value="Aldolase class I"/>
    <property type="match status" value="1"/>
</dbReference>
<dbReference type="Proteomes" id="UP000251213">
    <property type="component" value="Unassembled WGS sequence"/>
</dbReference>
<evidence type="ECO:0000256" key="2">
    <source>
        <dbReference type="ARBA" id="ARBA00023002"/>
    </source>
</evidence>
<keyword evidence="2" id="KW-0560">Oxidoreductase</keyword>
<feature type="active site" description="Proton acceptor" evidence="6">
    <location>
        <position position="265"/>
    </location>
</feature>
<evidence type="ECO:0000256" key="1">
    <source>
        <dbReference type="ARBA" id="ARBA00001917"/>
    </source>
</evidence>
<keyword evidence="7" id="KW-0285">Flavoprotein</keyword>
<dbReference type="GO" id="GO:0016491">
    <property type="term" value="F:oxidoreductase activity"/>
    <property type="evidence" value="ECO:0007669"/>
    <property type="project" value="UniProtKB-KW"/>
</dbReference>
<dbReference type="GO" id="GO:0005737">
    <property type="term" value="C:cytoplasm"/>
    <property type="evidence" value="ECO:0007669"/>
    <property type="project" value="UniProtKB-ARBA"/>
</dbReference>
<keyword evidence="10" id="KW-1185">Reference proteome</keyword>
<comment type="caution">
    <text evidence="9">The sequence shown here is derived from an EMBL/GenBank/DDBJ whole genome shotgun (WGS) entry which is preliminary data.</text>
</comment>
<feature type="binding site" evidence="7">
    <location>
        <position position="170"/>
    </location>
    <ligand>
        <name>glyoxylate</name>
        <dbReference type="ChEBI" id="CHEBI:36655"/>
    </ligand>
</feature>
<dbReference type="PROSITE" id="PS51349">
    <property type="entry name" value="FMN_HYDROXY_ACID_DH_2"/>
    <property type="match status" value="1"/>
</dbReference>
<feature type="binding site" evidence="7">
    <location>
        <position position="263"/>
    </location>
    <ligand>
        <name>glyoxylate</name>
        <dbReference type="ChEBI" id="CHEBI:36655"/>
    </ligand>
</feature>
<dbReference type="SUPFAM" id="SSF51395">
    <property type="entry name" value="FMN-linked oxidoreductases"/>
    <property type="match status" value="1"/>
</dbReference>
<dbReference type="FunFam" id="3.20.20.70:FF:000056">
    <property type="entry name" value="hydroxyacid oxidase 2"/>
    <property type="match status" value="1"/>
</dbReference>
<comment type="catalytic activity">
    <reaction evidence="5">
        <text>(S)-lactate + O2 = pyruvate + H2O2</text>
        <dbReference type="Rhea" id="RHEA:55868"/>
        <dbReference type="ChEBI" id="CHEBI:15361"/>
        <dbReference type="ChEBI" id="CHEBI:15379"/>
        <dbReference type="ChEBI" id="CHEBI:16240"/>
        <dbReference type="ChEBI" id="CHEBI:16651"/>
    </reaction>
    <physiologicalReaction direction="left-to-right" evidence="5">
        <dbReference type="Rhea" id="RHEA:55869"/>
    </physiologicalReaction>
</comment>
<dbReference type="EMBL" id="QJKK01000005">
    <property type="protein sequence ID" value="RAL24239.1"/>
    <property type="molecule type" value="Genomic_DNA"/>
</dbReference>
<feature type="binding site" evidence="7">
    <location>
        <position position="161"/>
    </location>
    <ligand>
        <name>FMN</name>
        <dbReference type="ChEBI" id="CHEBI:58210"/>
    </ligand>
</feature>
<dbReference type="InterPro" id="IPR012133">
    <property type="entry name" value="Alpha-hydoxy_acid_DH_FMN"/>
</dbReference>
<protein>
    <recommendedName>
        <fullName evidence="4">L-lactate oxidase</fullName>
    </recommendedName>
</protein>
<reference evidence="9 10" key="2">
    <citation type="submission" date="2018-06" db="EMBL/GenBank/DDBJ databases">
        <authorList>
            <person name="Zhirakovskaya E."/>
        </authorList>
    </citation>
    <scope>NUCLEOTIDE SEQUENCE [LARGE SCALE GENOMIC DNA]</scope>
    <source>
        <strain evidence="9 10">FBKL4.011</strain>
    </source>
</reference>
<feature type="binding site" evidence="7">
    <location>
        <position position="241"/>
    </location>
    <ligand>
        <name>FMN</name>
        <dbReference type="ChEBI" id="CHEBI:58210"/>
    </ligand>
</feature>
<evidence type="ECO:0000313" key="9">
    <source>
        <dbReference type="EMBL" id="RAL24239.1"/>
    </source>
</evidence>
<reference evidence="9 10" key="1">
    <citation type="submission" date="2018-06" db="EMBL/GenBank/DDBJ databases">
        <title>Thermoflavimicrobium daqus sp. nov., a thermophilic microbe isolated from Moutai-flavour Daqu.</title>
        <authorList>
            <person name="Wang X."/>
            <person name="Zhou H."/>
        </authorList>
    </citation>
    <scope>NUCLEOTIDE SEQUENCE [LARGE SCALE GENOMIC DNA]</scope>
    <source>
        <strain evidence="9 10">FBKL4.011</strain>
    </source>
</reference>
<evidence type="ECO:0000256" key="7">
    <source>
        <dbReference type="PIRSR" id="PIRSR000138-2"/>
    </source>
</evidence>
<dbReference type="OrthoDB" id="9770452at2"/>
<name>A0A364K4P9_9BACL</name>
<dbReference type="RefSeq" id="WP_113659232.1">
    <property type="nucleotide sequence ID" value="NZ_KZ845667.1"/>
</dbReference>
<dbReference type="AlphaFoldDB" id="A0A364K4P9"/>
<evidence type="ECO:0000313" key="10">
    <source>
        <dbReference type="Proteomes" id="UP000251213"/>
    </source>
</evidence>
<evidence type="ECO:0000256" key="3">
    <source>
        <dbReference type="ARBA" id="ARBA00024042"/>
    </source>
</evidence>
<gene>
    <name evidence="9" type="ORF">DL897_11205</name>
</gene>
<feature type="binding site" evidence="7">
    <location>
        <begin position="296"/>
        <end position="300"/>
    </location>
    <ligand>
        <name>FMN</name>
        <dbReference type="ChEBI" id="CHEBI:58210"/>
    </ligand>
</feature>
<dbReference type="InterPro" id="IPR008259">
    <property type="entry name" value="FMN_hydac_DH_AS"/>
</dbReference>
<dbReference type="PIRSF" id="PIRSF000138">
    <property type="entry name" value="Al-hdrx_acd_dh"/>
    <property type="match status" value="1"/>
</dbReference>
<feature type="binding site" evidence="7">
    <location>
        <position position="265"/>
    </location>
    <ligand>
        <name>glyoxylate</name>
        <dbReference type="ChEBI" id="CHEBI:36655"/>
    </ligand>
</feature>
<dbReference type="Pfam" id="PF01070">
    <property type="entry name" value="FMN_dh"/>
    <property type="match status" value="1"/>
</dbReference>
<dbReference type="CDD" id="cd02809">
    <property type="entry name" value="alpha_hydroxyacid_oxid_FMN"/>
    <property type="match status" value="1"/>
</dbReference>
<feature type="binding site" evidence="7">
    <location>
        <begin position="82"/>
        <end position="84"/>
    </location>
    <ligand>
        <name>FMN</name>
        <dbReference type="ChEBI" id="CHEBI:58210"/>
    </ligand>
</feature>
<dbReference type="PANTHER" id="PTHR10578">
    <property type="entry name" value="S -2-HYDROXY-ACID OXIDASE-RELATED"/>
    <property type="match status" value="1"/>
</dbReference>
<feature type="binding site" evidence="7">
    <location>
        <position position="135"/>
    </location>
    <ligand>
        <name>glyoxylate</name>
        <dbReference type="ChEBI" id="CHEBI:36655"/>
    </ligand>
</feature>
<dbReference type="InterPro" id="IPR000262">
    <property type="entry name" value="FMN-dep_DH"/>
</dbReference>
<feature type="binding site" evidence="7">
    <location>
        <position position="133"/>
    </location>
    <ligand>
        <name>FMN</name>
        <dbReference type="ChEBI" id="CHEBI:58210"/>
    </ligand>
</feature>
<comment type="cofactor">
    <cofactor evidence="1">
        <name>FMN</name>
        <dbReference type="ChEBI" id="CHEBI:58210"/>
    </cofactor>
</comment>
<dbReference type="InterPro" id="IPR013785">
    <property type="entry name" value="Aldolase_TIM"/>
</dbReference>
<evidence type="ECO:0000256" key="6">
    <source>
        <dbReference type="PIRSR" id="PIRSR000138-1"/>
    </source>
</evidence>
<proteinExistence type="inferred from homology"/>
<feature type="binding site" evidence="7">
    <location>
        <position position="111"/>
    </location>
    <ligand>
        <name>FMN</name>
        <dbReference type="ChEBI" id="CHEBI:58210"/>
    </ligand>
</feature>
<dbReference type="PANTHER" id="PTHR10578:SF143">
    <property type="entry name" value="FMN-DEPENDENT ALPHA-HYDROXY ACID DEHYDROGENASE PB1A11.03"/>
    <property type="match status" value="1"/>
</dbReference>
<evidence type="ECO:0000259" key="8">
    <source>
        <dbReference type="PROSITE" id="PS51349"/>
    </source>
</evidence>
<feature type="binding site" evidence="7">
    <location>
        <position position="29"/>
    </location>
    <ligand>
        <name>glyoxylate</name>
        <dbReference type="ChEBI" id="CHEBI:36655"/>
    </ligand>
</feature>
<organism evidence="9 10">
    <name type="scientific">Thermoflavimicrobium daqui</name>
    <dbReference type="NCBI Taxonomy" id="2137476"/>
    <lineage>
        <taxon>Bacteria</taxon>
        <taxon>Bacillati</taxon>
        <taxon>Bacillota</taxon>
        <taxon>Bacilli</taxon>
        <taxon>Bacillales</taxon>
        <taxon>Thermoactinomycetaceae</taxon>
        <taxon>Thermoflavimicrobium</taxon>
    </lineage>
</organism>
<dbReference type="InterPro" id="IPR037396">
    <property type="entry name" value="FMN_HAD"/>
</dbReference>
<keyword evidence="7" id="KW-0288">FMN</keyword>
<feature type="binding site" evidence="7">
    <location>
        <position position="268"/>
    </location>
    <ligand>
        <name>glyoxylate</name>
        <dbReference type="ChEBI" id="CHEBI:36655"/>
    </ligand>
</feature>
<feature type="binding site" evidence="7">
    <location>
        <begin position="319"/>
        <end position="320"/>
    </location>
    <ligand>
        <name>FMN</name>
        <dbReference type="ChEBI" id="CHEBI:58210"/>
    </ligand>
</feature>
<feature type="domain" description="FMN hydroxy acid dehydrogenase" evidence="8">
    <location>
        <begin position="3"/>
        <end position="370"/>
    </location>
</feature>
<accession>A0A364K4P9</accession>
<evidence type="ECO:0000256" key="5">
    <source>
        <dbReference type="ARBA" id="ARBA00048754"/>
    </source>
</evidence>
<sequence length="372" mass="40540">MLDDLQGVVNIDDLEKLAKKRMLPTYYDYCAGGAGDESGLRKNRQAFERKQLIPKVLSGVKKIDLTTQVLGSEVASPILAAPVGMQHMAHPDAEVATAKAANRMGFGFCLSTFASKSIEEVALANGNGVRWFQLYLMADRSVTLSLVRRAEAAGFRAIVVTVDVPRVGRRERDVRNRFRRFETGKAAILRDPVFRSLLDHGDKESSVAALTKLDQIFPNPGAVWSDIEWLRTVTHLPIVIKGIMCPEDALKAIAYGASGIVVSNHGGRQSDRFPATIDVLDHVVKAVGDEVEVYLDSGIRRGTDVITALALGARAVLVGRAMLWGLAVGGEEGATLAFELLRQELFLGLSVLGVTTPSQLDSSFLFETYREE</sequence>
<dbReference type="GO" id="GO:0010181">
    <property type="term" value="F:FMN binding"/>
    <property type="evidence" value="ECO:0007669"/>
    <property type="project" value="InterPro"/>
</dbReference>